<protein>
    <submittedName>
        <fullName evidence="2">Uncharacterized protein</fullName>
    </submittedName>
</protein>
<feature type="signal peptide" evidence="1">
    <location>
        <begin position="1"/>
        <end position="26"/>
    </location>
</feature>
<feature type="chain" id="PRO_5014397853" evidence="1">
    <location>
        <begin position="27"/>
        <end position="116"/>
    </location>
</feature>
<dbReference type="AlphaFoldDB" id="A0A2J7QE70"/>
<proteinExistence type="predicted"/>
<keyword evidence="1" id="KW-0732">Signal</keyword>
<name>A0A2J7QE70_9NEOP</name>
<sequence>MESRLRACAVILAGVFVACLLASTESAAVRSSRSVGDASPSVNLSRVKFCRSSTPCGWAVYVPFTRRVDYFMKNTCECPEGKACLRSHDDLSVSAYVYRCHIDTSDQGEVDEPHVS</sequence>
<evidence type="ECO:0000256" key="1">
    <source>
        <dbReference type="SAM" id="SignalP"/>
    </source>
</evidence>
<organism evidence="2 3">
    <name type="scientific">Cryptotermes secundus</name>
    <dbReference type="NCBI Taxonomy" id="105785"/>
    <lineage>
        <taxon>Eukaryota</taxon>
        <taxon>Metazoa</taxon>
        <taxon>Ecdysozoa</taxon>
        <taxon>Arthropoda</taxon>
        <taxon>Hexapoda</taxon>
        <taxon>Insecta</taxon>
        <taxon>Pterygota</taxon>
        <taxon>Neoptera</taxon>
        <taxon>Polyneoptera</taxon>
        <taxon>Dictyoptera</taxon>
        <taxon>Blattodea</taxon>
        <taxon>Blattoidea</taxon>
        <taxon>Termitoidae</taxon>
        <taxon>Kalotermitidae</taxon>
        <taxon>Cryptotermitinae</taxon>
        <taxon>Cryptotermes</taxon>
    </lineage>
</organism>
<accession>A0A2J7QE70</accession>
<gene>
    <name evidence="2" type="ORF">B7P43_G16261</name>
</gene>
<comment type="caution">
    <text evidence="2">The sequence shown here is derived from an EMBL/GenBank/DDBJ whole genome shotgun (WGS) entry which is preliminary data.</text>
</comment>
<dbReference type="EMBL" id="NEVH01015327">
    <property type="protein sequence ID" value="PNF26871.1"/>
    <property type="molecule type" value="Genomic_DNA"/>
</dbReference>
<evidence type="ECO:0000313" key="3">
    <source>
        <dbReference type="Proteomes" id="UP000235965"/>
    </source>
</evidence>
<reference evidence="2 3" key="1">
    <citation type="submission" date="2017-12" db="EMBL/GenBank/DDBJ databases">
        <title>Hemimetabolous genomes reveal molecular basis of termite eusociality.</title>
        <authorList>
            <person name="Harrison M.C."/>
            <person name="Jongepier E."/>
            <person name="Robertson H.M."/>
            <person name="Arning N."/>
            <person name="Bitard-Feildel T."/>
            <person name="Chao H."/>
            <person name="Childers C.P."/>
            <person name="Dinh H."/>
            <person name="Doddapaneni H."/>
            <person name="Dugan S."/>
            <person name="Gowin J."/>
            <person name="Greiner C."/>
            <person name="Han Y."/>
            <person name="Hu H."/>
            <person name="Hughes D.S.T."/>
            <person name="Huylmans A.-K."/>
            <person name="Kemena C."/>
            <person name="Kremer L.P.M."/>
            <person name="Lee S.L."/>
            <person name="Lopez-Ezquerra A."/>
            <person name="Mallet L."/>
            <person name="Monroy-Kuhn J.M."/>
            <person name="Moser A."/>
            <person name="Murali S.C."/>
            <person name="Muzny D.M."/>
            <person name="Otani S."/>
            <person name="Piulachs M.-D."/>
            <person name="Poelchau M."/>
            <person name="Qu J."/>
            <person name="Schaub F."/>
            <person name="Wada-Katsumata A."/>
            <person name="Worley K.C."/>
            <person name="Xie Q."/>
            <person name="Ylla G."/>
            <person name="Poulsen M."/>
            <person name="Gibbs R.A."/>
            <person name="Schal C."/>
            <person name="Richards S."/>
            <person name="Belles X."/>
            <person name="Korb J."/>
            <person name="Bornberg-Bauer E."/>
        </authorList>
    </citation>
    <scope>NUCLEOTIDE SEQUENCE [LARGE SCALE GENOMIC DNA]</scope>
    <source>
        <tissue evidence="2">Whole body</tissue>
    </source>
</reference>
<dbReference type="PROSITE" id="PS51257">
    <property type="entry name" value="PROKAR_LIPOPROTEIN"/>
    <property type="match status" value="1"/>
</dbReference>
<keyword evidence="3" id="KW-1185">Reference proteome</keyword>
<evidence type="ECO:0000313" key="2">
    <source>
        <dbReference type="EMBL" id="PNF26871.1"/>
    </source>
</evidence>
<dbReference type="Proteomes" id="UP000235965">
    <property type="component" value="Unassembled WGS sequence"/>
</dbReference>
<dbReference type="OrthoDB" id="6340809at2759"/>
<dbReference type="InParanoid" id="A0A2J7QE70"/>